<name>A0ACB8RMY7_9AGAM</name>
<gene>
    <name evidence="1" type="ORF">FA95DRAFT_1496085</name>
</gene>
<dbReference type="Proteomes" id="UP000814033">
    <property type="component" value="Unassembled WGS sequence"/>
</dbReference>
<keyword evidence="2" id="KW-1185">Reference proteome</keyword>
<protein>
    <submittedName>
        <fullName evidence="1">Uncharacterized protein</fullName>
    </submittedName>
</protein>
<evidence type="ECO:0000313" key="1">
    <source>
        <dbReference type="EMBL" id="KAI0045051.1"/>
    </source>
</evidence>
<sequence>MPHSALVPGYTYVEAFGPDDEYETNEEGDIEEEVTYVTLDLGSVEPTLVPSSSTYRLIGLDTPTPYLQLSGTVFQGKHQNLLGTELLFTEGKGSALSCLASSSCCTHPNLRCGRPK</sequence>
<organism evidence="1 2">
    <name type="scientific">Auriscalpium vulgare</name>
    <dbReference type="NCBI Taxonomy" id="40419"/>
    <lineage>
        <taxon>Eukaryota</taxon>
        <taxon>Fungi</taxon>
        <taxon>Dikarya</taxon>
        <taxon>Basidiomycota</taxon>
        <taxon>Agaricomycotina</taxon>
        <taxon>Agaricomycetes</taxon>
        <taxon>Russulales</taxon>
        <taxon>Auriscalpiaceae</taxon>
        <taxon>Auriscalpium</taxon>
    </lineage>
</organism>
<comment type="caution">
    <text evidence="1">The sequence shown here is derived from an EMBL/GenBank/DDBJ whole genome shotgun (WGS) entry which is preliminary data.</text>
</comment>
<reference evidence="1" key="1">
    <citation type="submission" date="2021-02" db="EMBL/GenBank/DDBJ databases">
        <authorList>
            <consortium name="DOE Joint Genome Institute"/>
            <person name="Ahrendt S."/>
            <person name="Looney B.P."/>
            <person name="Miyauchi S."/>
            <person name="Morin E."/>
            <person name="Drula E."/>
            <person name="Courty P.E."/>
            <person name="Chicoki N."/>
            <person name="Fauchery L."/>
            <person name="Kohler A."/>
            <person name="Kuo A."/>
            <person name="Labutti K."/>
            <person name="Pangilinan J."/>
            <person name="Lipzen A."/>
            <person name="Riley R."/>
            <person name="Andreopoulos W."/>
            <person name="He G."/>
            <person name="Johnson J."/>
            <person name="Barry K.W."/>
            <person name="Grigoriev I.V."/>
            <person name="Nagy L."/>
            <person name="Hibbett D."/>
            <person name="Henrissat B."/>
            <person name="Matheny P.B."/>
            <person name="Labbe J."/>
            <person name="Martin F."/>
        </authorList>
    </citation>
    <scope>NUCLEOTIDE SEQUENCE</scope>
    <source>
        <strain evidence="1">FP105234-sp</strain>
    </source>
</reference>
<proteinExistence type="predicted"/>
<accession>A0ACB8RMY7</accession>
<dbReference type="EMBL" id="MU275963">
    <property type="protein sequence ID" value="KAI0045051.1"/>
    <property type="molecule type" value="Genomic_DNA"/>
</dbReference>
<reference evidence="1" key="2">
    <citation type="journal article" date="2022" name="New Phytol.">
        <title>Evolutionary transition to the ectomycorrhizal habit in the genomes of a hyperdiverse lineage of mushroom-forming fungi.</title>
        <authorList>
            <person name="Looney B."/>
            <person name="Miyauchi S."/>
            <person name="Morin E."/>
            <person name="Drula E."/>
            <person name="Courty P.E."/>
            <person name="Kohler A."/>
            <person name="Kuo A."/>
            <person name="LaButti K."/>
            <person name="Pangilinan J."/>
            <person name="Lipzen A."/>
            <person name="Riley R."/>
            <person name="Andreopoulos W."/>
            <person name="He G."/>
            <person name="Johnson J."/>
            <person name="Nolan M."/>
            <person name="Tritt A."/>
            <person name="Barry K.W."/>
            <person name="Grigoriev I.V."/>
            <person name="Nagy L.G."/>
            <person name="Hibbett D."/>
            <person name="Henrissat B."/>
            <person name="Matheny P.B."/>
            <person name="Labbe J."/>
            <person name="Martin F.M."/>
        </authorList>
    </citation>
    <scope>NUCLEOTIDE SEQUENCE</scope>
    <source>
        <strain evidence="1">FP105234-sp</strain>
    </source>
</reference>
<evidence type="ECO:0000313" key="2">
    <source>
        <dbReference type="Proteomes" id="UP000814033"/>
    </source>
</evidence>